<evidence type="ECO:0008006" key="4">
    <source>
        <dbReference type="Google" id="ProtNLM"/>
    </source>
</evidence>
<protein>
    <recommendedName>
        <fullName evidence="4">Inositol monophosphatase</fullName>
    </recommendedName>
</protein>
<dbReference type="RefSeq" id="WP_281895335.1">
    <property type="nucleotide sequence ID" value="NZ_BSDI01000010.1"/>
</dbReference>
<dbReference type="PANTHER" id="PTHR20854">
    <property type="entry name" value="INOSITOL MONOPHOSPHATASE"/>
    <property type="match status" value="1"/>
</dbReference>
<accession>A0ABQ5QS54</accession>
<evidence type="ECO:0000313" key="3">
    <source>
        <dbReference type="Proteomes" id="UP001144280"/>
    </source>
</evidence>
<proteinExistence type="predicted"/>
<reference evidence="2" key="1">
    <citation type="submission" date="2022-12" db="EMBL/GenBank/DDBJ databases">
        <title>New Phytohabitans aurantiacus sp. RD004123 nov., an actinomycete isolated from soil.</title>
        <authorList>
            <person name="Triningsih D.W."/>
            <person name="Harunari E."/>
            <person name="Igarashi Y."/>
        </authorList>
    </citation>
    <scope>NUCLEOTIDE SEQUENCE</scope>
    <source>
        <strain evidence="2">RD004123</strain>
    </source>
</reference>
<dbReference type="Gene3D" id="3.30.540.10">
    <property type="entry name" value="Fructose-1,6-Bisphosphatase, subunit A, domain 1"/>
    <property type="match status" value="1"/>
</dbReference>
<dbReference type="SUPFAM" id="SSF56655">
    <property type="entry name" value="Carbohydrate phosphatase"/>
    <property type="match status" value="1"/>
</dbReference>
<comment type="caution">
    <text evidence="2">The sequence shown here is derived from an EMBL/GenBank/DDBJ whole genome shotgun (WGS) entry which is preliminary data.</text>
</comment>
<sequence>MRFNALWSELARDLLPAFRSYRNHLSGLQIDTKADATLLTEADIAVERRIVEKIRKLDPDAVIVGEEDGRTAARQDVLRSPKLIWVVDPIDGTAEFVQPDRVEFCSVVCVLEDLHPVAAFILAPELGRHRQPVLITVDPVKRQVVVNGSIIATSSTPPVPPHASVTRSTGTPPRPFEEKLQGAGYQLKTRTTSQTLDMIRTAVDISPFTDGGFHRFTIFYRTKQKMWDGLAGLCIGETVGLWGVDANGRKRLPVTAEALSHPEPTFDVTIMGPPREVRWFLEMT</sequence>
<dbReference type="PANTHER" id="PTHR20854:SF4">
    <property type="entry name" value="INOSITOL-1-MONOPHOSPHATASE-RELATED"/>
    <property type="match status" value="1"/>
</dbReference>
<evidence type="ECO:0000313" key="2">
    <source>
        <dbReference type="EMBL" id="GLH97448.1"/>
    </source>
</evidence>
<dbReference type="PRINTS" id="PR00377">
    <property type="entry name" value="IMPHPHTASES"/>
</dbReference>
<feature type="region of interest" description="Disordered" evidence="1">
    <location>
        <begin position="155"/>
        <end position="174"/>
    </location>
</feature>
<keyword evidence="3" id="KW-1185">Reference proteome</keyword>
<organism evidence="2 3">
    <name type="scientific">Phytohabitans aurantiacus</name>
    <dbReference type="NCBI Taxonomy" id="3016789"/>
    <lineage>
        <taxon>Bacteria</taxon>
        <taxon>Bacillati</taxon>
        <taxon>Actinomycetota</taxon>
        <taxon>Actinomycetes</taxon>
        <taxon>Micromonosporales</taxon>
        <taxon>Micromonosporaceae</taxon>
    </lineage>
</organism>
<dbReference type="Proteomes" id="UP001144280">
    <property type="component" value="Unassembled WGS sequence"/>
</dbReference>
<dbReference type="Pfam" id="PF00459">
    <property type="entry name" value="Inositol_P"/>
    <property type="match status" value="1"/>
</dbReference>
<name>A0ABQ5QS54_9ACTN</name>
<evidence type="ECO:0000256" key="1">
    <source>
        <dbReference type="SAM" id="MobiDB-lite"/>
    </source>
</evidence>
<dbReference type="InterPro" id="IPR000760">
    <property type="entry name" value="Inositol_monophosphatase-like"/>
</dbReference>
<dbReference type="EMBL" id="BSDI01000010">
    <property type="protein sequence ID" value="GLH97448.1"/>
    <property type="molecule type" value="Genomic_DNA"/>
</dbReference>
<gene>
    <name evidence="2" type="ORF">Pa4123_27230</name>
</gene>